<name>A0A420JAY7_9PEZI</name>
<organism evidence="1 2">
    <name type="scientific">Golovinomyces cichoracearum</name>
    <dbReference type="NCBI Taxonomy" id="62708"/>
    <lineage>
        <taxon>Eukaryota</taxon>
        <taxon>Fungi</taxon>
        <taxon>Dikarya</taxon>
        <taxon>Ascomycota</taxon>
        <taxon>Pezizomycotina</taxon>
        <taxon>Leotiomycetes</taxon>
        <taxon>Erysiphales</taxon>
        <taxon>Erysiphaceae</taxon>
        <taxon>Golovinomyces</taxon>
    </lineage>
</organism>
<protein>
    <submittedName>
        <fullName evidence="1">Uncharacterized protein</fullName>
    </submittedName>
</protein>
<reference evidence="1 2" key="1">
    <citation type="journal article" date="2018" name="BMC Genomics">
        <title>Comparative genome analyses reveal sequence features reflecting distinct modes of host-adaptation between dicot and monocot powdery mildew.</title>
        <authorList>
            <person name="Wu Y."/>
            <person name="Ma X."/>
            <person name="Pan Z."/>
            <person name="Kale S.D."/>
            <person name="Song Y."/>
            <person name="King H."/>
            <person name="Zhang Q."/>
            <person name="Presley C."/>
            <person name="Deng X."/>
            <person name="Wei C.I."/>
            <person name="Xiao S."/>
        </authorList>
    </citation>
    <scope>NUCLEOTIDE SEQUENCE [LARGE SCALE GENOMIC DNA]</scope>
    <source>
        <strain evidence="1">UMSG3</strain>
    </source>
</reference>
<evidence type="ECO:0000313" key="1">
    <source>
        <dbReference type="EMBL" id="RKF83968.1"/>
    </source>
</evidence>
<sequence length="48" mass="5447">MVPSDESACNYTDAAFPTNRRPNIRNLSTESREIREKWFAKCGARIGS</sequence>
<comment type="caution">
    <text evidence="1">The sequence shown here is derived from an EMBL/GenBank/DDBJ whole genome shotgun (WGS) entry which is preliminary data.</text>
</comment>
<proteinExistence type="predicted"/>
<gene>
    <name evidence="1" type="ORF">GcM3_004026</name>
</gene>
<dbReference type="AlphaFoldDB" id="A0A420JAY7"/>
<feature type="non-terminal residue" evidence="1">
    <location>
        <position position="48"/>
    </location>
</feature>
<dbReference type="Proteomes" id="UP000283383">
    <property type="component" value="Unassembled WGS sequence"/>
</dbReference>
<keyword evidence="2" id="KW-1185">Reference proteome</keyword>
<dbReference type="EMBL" id="MCBQ01000498">
    <property type="protein sequence ID" value="RKF83968.1"/>
    <property type="molecule type" value="Genomic_DNA"/>
</dbReference>
<accession>A0A420JAY7</accession>
<evidence type="ECO:0000313" key="2">
    <source>
        <dbReference type="Proteomes" id="UP000283383"/>
    </source>
</evidence>